<dbReference type="InterPro" id="IPR011006">
    <property type="entry name" value="CheY-like_superfamily"/>
</dbReference>
<feature type="domain" description="Response regulatory" evidence="7">
    <location>
        <begin position="14"/>
        <end position="130"/>
    </location>
</feature>
<dbReference type="PANTHER" id="PTHR43214">
    <property type="entry name" value="TWO-COMPONENT RESPONSE REGULATOR"/>
    <property type="match status" value="1"/>
</dbReference>
<dbReference type="Proteomes" id="UP001268542">
    <property type="component" value="Unassembled WGS sequence"/>
</dbReference>
<dbReference type="PROSITE" id="PS50110">
    <property type="entry name" value="RESPONSE_REGULATORY"/>
    <property type="match status" value="1"/>
</dbReference>
<dbReference type="EMBL" id="JAVYII010000003">
    <property type="protein sequence ID" value="MDT9593133.1"/>
    <property type="molecule type" value="Genomic_DNA"/>
</dbReference>
<keyword evidence="9" id="KW-1185">Reference proteome</keyword>
<evidence type="ECO:0000259" key="7">
    <source>
        <dbReference type="PROSITE" id="PS50110"/>
    </source>
</evidence>
<evidence type="ECO:0000256" key="2">
    <source>
        <dbReference type="ARBA" id="ARBA00023015"/>
    </source>
</evidence>
<dbReference type="Pfam" id="PF00072">
    <property type="entry name" value="Response_reg"/>
    <property type="match status" value="1"/>
</dbReference>
<dbReference type="InterPro" id="IPR000792">
    <property type="entry name" value="Tscrpt_reg_LuxR_C"/>
</dbReference>
<dbReference type="InterPro" id="IPR039420">
    <property type="entry name" value="WalR-like"/>
</dbReference>
<keyword evidence="4" id="KW-0804">Transcription</keyword>
<dbReference type="SMART" id="SM00448">
    <property type="entry name" value="REC"/>
    <property type="match status" value="1"/>
</dbReference>
<feature type="modified residue" description="4-aspartylphosphate" evidence="5">
    <location>
        <position position="65"/>
    </location>
</feature>
<keyword evidence="2" id="KW-0805">Transcription regulation</keyword>
<accession>A0ABU3PV65</accession>
<evidence type="ECO:0000313" key="8">
    <source>
        <dbReference type="EMBL" id="MDT9593133.1"/>
    </source>
</evidence>
<dbReference type="SMART" id="SM00421">
    <property type="entry name" value="HTH_LUXR"/>
    <property type="match status" value="1"/>
</dbReference>
<evidence type="ECO:0000313" key="9">
    <source>
        <dbReference type="Proteomes" id="UP001268542"/>
    </source>
</evidence>
<gene>
    <name evidence="8" type="ORF">RDV89_08640</name>
</gene>
<dbReference type="SUPFAM" id="SSF52172">
    <property type="entry name" value="CheY-like"/>
    <property type="match status" value="1"/>
</dbReference>
<keyword evidence="3" id="KW-0238">DNA-binding</keyword>
<evidence type="ECO:0000256" key="3">
    <source>
        <dbReference type="ARBA" id="ARBA00023125"/>
    </source>
</evidence>
<evidence type="ECO:0000259" key="6">
    <source>
        <dbReference type="PROSITE" id="PS50043"/>
    </source>
</evidence>
<dbReference type="RefSeq" id="WP_315732559.1">
    <property type="nucleotide sequence ID" value="NZ_JAVYII010000003.1"/>
</dbReference>
<dbReference type="InterPro" id="IPR001789">
    <property type="entry name" value="Sig_transdc_resp-reg_receiver"/>
</dbReference>
<dbReference type="PANTHER" id="PTHR43214:SF24">
    <property type="entry name" value="TRANSCRIPTIONAL REGULATORY PROTEIN NARL-RELATED"/>
    <property type="match status" value="1"/>
</dbReference>
<evidence type="ECO:0000256" key="4">
    <source>
        <dbReference type="ARBA" id="ARBA00023163"/>
    </source>
</evidence>
<evidence type="ECO:0000256" key="5">
    <source>
        <dbReference type="PROSITE-ProRule" id="PRU00169"/>
    </source>
</evidence>
<dbReference type="CDD" id="cd17535">
    <property type="entry name" value="REC_NarL-like"/>
    <property type="match status" value="1"/>
</dbReference>
<reference evidence="8 9" key="1">
    <citation type="submission" date="2023-08" db="EMBL/GenBank/DDBJ databases">
        <title>Nocardioides seae sp. nov., a bacterium isolated from a soil.</title>
        <authorList>
            <person name="Wang X."/>
        </authorList>
    </citation>
    <scope>NUCLEOTIDE SEQUENCE [LARGE SCALE GENOMIC DNA]</scope>
    <source>
        <strain evidence="8 9">YZH12</strain>
    </source>
</reference>
<dbReference type="SUPFAM" id="SSF46894">
    <property type="entry name" value="C-terminal effector domain of the bipartite response regulators"/>
    <property type="match status" value="1"/>
</dbReference>
<dbReference type="PROSITE" id="PS50043">
    <property type="entry name" value="HTH_LUXR_2"/>
    <property type="match status" value="1"/>
</dbReference>
<dbReference type="InterPro" id="IPR016032">
    <property type="entry name" value="Sig_transdc_resp-reg_C-effctor"/>
</dbReference>
<sequence length="235" mass="24811">MTGPCRRGPEDPVRVLLVDDQDLVRRGVAMIVEHEDDMRVVGHASDGPSALAAAAELQPDVVLMDIQMPGDFDGIEATRRIVAASECRVIVLTTFDDEATVFPALQAGASGYVLKVSDGEALVEAIRAVDAGGSLMSPDVTATVLTHFTSRTTGGAFQPRLVDTLTARERDVLGLIARGLSNAEIAAELVVSESTAKTHVSHILTKTGVRDRVQAVSLAYESGVVRPGEMHGITA</sequence>
<dbReference type="Gene3D" id="3.40.50.2300">
    <property type="match status" value="1"/>
</dbReference>
<dbReference type="InterPro" id="IPR058245">
    <property type="entry name" value="NreC/VraR/RcsB-like_REC"/>
</dbReference>
<dbReference type="CDD" id="cd06170">
    <property type="entry name" value="LuxR_C_like"/>
    <property type="match status" value="1"/>
</dbReference>
<proteinExistence type="predicted"/>
<dbReference type="PRINTS" id="PR00038">
    <property type="entry name" value="HTHLUXR"/>
</dbReference>
<organism evidence="8 9">
    <name type="scientific">Nocardioides imazamoxiresistens</name>
    <dbReference type="NCBI Taxonomy" id="3231893"/>
    <lineage>
        <taxon>Bacteria</taxon>
        <taxon>Bacillati</taxon>
        <taxon>Actinomycetota</taxon>
        <taxon>Actinomycetes</taxon>
        <taxon>Propionibacteriales</taxon>
        <taxon>Nocardioidaceae</taxon>
        <taxon>Nocardioides</taxon>
    </lineage>
</organism>
<name>A0ABU3PV65_9ACTN</name>
<feature type="domain" description="HTH luxR-type" evidence="6">
    <location>
        <begin position="158"/>
        <end position="223"/>
    </location>
</feature>
<evidence type="ECO:0000256" key="1">
    <source>
        <dbReference type="ARBA" id="ARBA00022553"/>
    </source>
</evidence>
<dbReference type="Pfam" id="PF00196">
    <property type="entry name" value="GerE"/>
    <property type="match status" value="1"/>
</dbReference>
<protein>
    <submittedName>
        <fullName evidence="8">Response regulator transcription factor</fullName>
    </submittedName>
</protein>
<comment type="caution">
    <text evidence="8">The sequence shown here is derived from an EMBL/GenBank/DDBJ whole genome shotgun (WGS) entry which is preliminary data.</text>
</comment>
<keyword evidence="1 5" id="KW-0597">Phosphoprotein</keyword>